<gene>
    <name evidence="2" type="ORF">F5147DRAFT_749947</name>
</gene>
<name>A0A9P7K0A3_9AGAM</name>
<comment type="caution">
    <text evidence="2">The sequence shown here is derived from an EMBL/GenBank/DDBJ whole genome shotgun (WGS) entry which is preliminary data.</text>
</comment>
<evidence type="ECO:0000313" key="2">
    <source>
        <dbReference type="EMBL" id="KAG2119481.1"/>
    </source>
</evidence>
<dbReference type="RefSeq" id="XP_041299307.1">
    <property type="nucleotide sequence ID" value="XM_041440150.1"/>
</dbReference>
<dbReference type="EMBL" id="JABBWM010000002">
    <property type="protein sequence ID" value="KAG2119481.1"/>
    <property type="molecule type" value="Genomic_DNA"/>
</dbReference>
<dbReference type="Proteomes" id="UP000823399">
    <property type="component" value="Unassembled WGS sequence"/>
</dbReference>
<dbReference type="GeneID" id="64702409"/>
<evidence type="ECO:0000313" key="3">
    <source>
        <dbReference type="Proteomes" id="UP000823399"/>
    </source>
</evidence>
<protein>
    <submittedName>
        <fullName evidence="2">Uncharacterized protein</fullName>
    </submittedName>
</protein>
<evidence type="ECO:0000256" key="1">
    <source>
        <dbReference type="SAM" id="MobiDB-lite"/>
    </source>
</evidence>
<dbReference type="AlphaFoldDB" id="A0A9P7K0A3"/>
<feature type="region of interest" description="Disordered" evidence="1">
    <location>
        <begin position="123"/>
        <end position="169"/>
    </location>
</feature>
<organism evidence="2 3">
    <name type="scientific">Suillus discolor</name>
    <dbReference type="NCBI Taxonomy" id="1912936"/>
    <lineage>
        <taxon>Eukaryota</taxon>
        <taxon>Fungi</taxon>
        <taxon>Dikarya</taxon>
        <taxon>Basidiomycota</taxon>
        <taxon>Agaricomycotina</taxon>
        <taxon>Agaricomycetes</taxon>
        <taxon>Agaricomycetidae</taxon>
        <taxon>Boletales</taxon>
        <taxon>Suillineae</taxon>
        <taxon>Suillaceae</taxon>
        <taxon>Suillus</taxon>
    </lineage>
</organism>
<feature type="compositionally biased region" description="Acidic residues" evidence="1">
    <location>
        <begin position="129"/>
        <end position="141"/>
    </location>
</feature>
<sequence>MSSSTFGEWLLIHYASIKSRSPNEGRRRWKLQVAQKFWASSEKMLSSVSTEQITILFTYDPRHSNISQTTAVVTDGDAEFHIDSDPFDEASTNREELGILLRTDFSDEAAWLAFCSRLEEGEKEFADSPLEEDDMTMDDQLEPNKASPSGTAATTTTVEDGSHESDDDSENSLSAIFHIINPSLSQERALITNISNLAALRLFNDVDVRQAPIPPPDTKRIRPPNRLVDSGGWQEVYVGKNLWIYDAKSNSDQCVRVVSPSSSDMYGTATADSWRARVSHICELQVNLSSGAMKIDFGGLDRWDYAERQRNMREAVTPGVL</sequence>
<accession>A0A9P7K0A3</accession>
<proteinExistence type="predicted"/>
<dbReference type="OrthoDB" id="204784at2759"/>
<keyword evidence="3" id="KW-1185">Reference proteome</keyword>
<reference evidence="2" key="1">
    <citation type="journal article" date="2020" name="New Phytol.">
        <title>Comparative genomics reveals dynamic genome evolution in host specialist ectomycorrhizal fungi.</title>
        <authorList>
            <person name="Lofgren L.A."/>
            <person name="Nguyen N.H."/>
            <person name="Vilgalys R."/>
            <person name="Ruytinx J."/>
            <person name="Liao H.L."/>
            <person name="Branco S."/>
            <person name="Kuo A."/>
            <person name="LaButti K."/>
            <person name="Lipzen A."/>
            <person name="Andreopoulos W."/>
            <person name="Pangilinan J."/>
            <person name="Riley R."/>
            <person name="Hundley H."/>
            <person name="Na H."/>
            <person name="Barry K."/>
            <person name="Grigoriev I.V."/>
            <person name="Stajich J.E."/>
            <person name="Kennedy P.G."/>
        </authorList>
    </citation>
    <scope>NUCLEOTIDE SEQUENCE</scope>
    <source>
        <strain evidence="2">FC423</strain>
    </source>
</reference>